<gene>
    <name evidence="1" type="ORF">SAMN05661096_03209</name>
</gene>
<dbReference type="OrthoDB" id="982109at2"/>
<sequence length="147" mass="16796">MEKSKIYYETATASVFWDQGLNALFLQYNSKVKDLDEFIEINSNLLQAFQQLDTTIVVADIRKMSIISLEAQAWIVENLFPGLLKHLQGKKLFHAQLIDPKEILSKVAASNLRKKSVVVEKGFTIEQFVDEHTMEEVIRLKNSALVP</sequence>
<evidence type="ECO:0000313" key="1">
    <source>
        <dbReference type="EMBL" id="SMG46013.1"/>
    </source>
</evidence>
<dbReference type="AlphaFoldDB" id="A0A1X7KXR6"/>
<keyword evidence="2" id="KW-1185">Reference proteome</keyword>
<reference evidence="2" key="1">
    <citation type="submission" date="2017-04" db="EMBL/GenBank/DDBJ databases">
        <authorList>
            <person name="Varghese N."/>
            <person name="Submissions S."/>
        </authorList>
    </citation>
    <scope>NUCLEOTIDE SEQUENCE [LARGE SCALE GENOMIC DNA]</scope>
    <source>
        <strain evidence="2">DSM 4125</strain>
    </source>
</reference>
<dbReference type="Proteomes" id="UP000193804">
    <property type="component" value="Unassembled WGS sequence"/>
</dbReference>
<proteinExistence type="predicted"/>
<dbReference type="EMBL" id="FXAW01000007">
    <property type="protein sequence ID" value="SMG46013.1"/>
    <property type="molecule type" value="Genomic_DNA"/>
</dbReference>
<organism evidence="1 2">
    <name type="scientific">Marivirga sericea</name>
    <dbReference type="NCBI Taxonomy" id="1028"/>
    <lineage>
        <taxon>Bacteria</taxon>
        <taxon>Pseudomonadati</taxon>
        <taxon>Bacteroidota</taxon>
        <taxon>Cytophagia</taxon>
        <taxon>Cytophagales</taxon>
        <taxon>Marivirgaceae</taxon>
        <taxon>Marivirga</taxon>
    </lineage>
</organism>
<evidence type="ECO:0000313" key="2">
    <source>
        <dbReference type="Proteomes" id="UP000193804"/>
    </source>
</evidence>
<accession>A0A1X7KXR6</accession>
<protein>
    <submittedName>
        <fullName evidence="1">Uncharacterized protein</fullName>
    </submittedName>
</protein>
<dbReference type="RefSeq" id="WP_085518346.1">
    <property type="nucleotide sequence ID" value="NZ_FXAW01000007.1"/>
</dbReference>
<name>A0A1X7KXR6_9BACT</name>